<gene>
    <name evidence="3" type="ORF">M9Y10_039522</name>
</gene>
<sequence>MRTKAPQLFSIYDLSLLKLKKHARSQFSTEEDEKLKKLVEIHGENSWNIVSSKMKNRNPRQCKERWNYYLSPKINKNPWTAEEDELLEKLYSLYGPDWPKISKIIEGRTYINVKNRFQFIQRRKKNQIKKDIKEMNETKPELEVFENDMQNILNMCESLFQF</sequence>
<dbReference type="PANTHER" id="PTHR45614:SF253">
    <property type="entry name" value="CHROMOSOME UNDETERMINED SCAFFOLD_38, WHOLE GENOME SHOTGUN SEQUENCE"/>
    <property type="match status" value="1"/>
</dbReference>
<dbReference type="PROSITE" id="PS51294">
    <property type="entry name" value="HTH_MYB"/>
    <property type="match status" value="2"/>
</dbReference>
<dbReference type="PROSITE" id="PS50090">
    <property type="entry name" value="MYB_LIKE"/>
    <property type="match status" value="2"/>
</dbReference>
<comment type="caution">
    <text evidence="3">The sequence shown here is derived from an EMBL/GenBank/DDBJ whole genome shotgun (WGS) entry which is preliminary data.</text>
</comment>
<reference evidence="3 4" key="1">
    <citation type="submission" date="2024-04" db="EMBL/GenBank/DDBJ databases">
        <title>Tritrichomonas musculus Genome.</title>
        <authorList>
            <person name="Alves-Ferreira E."/>
            <person name="Grigg M."/>
            <person name="Lorenzi H."/>
            <person name="Galac M."/>
        </authorList>
    </citation>
    <scope>NUCLEOTIDE SEQUENCE [LARGE SCALE GENOMIC DNA]</scope>
    <source>
        <strain evidence="3 4">EAF2021</strain>
    </source>
</reference>
<protein>
    <recommendedName>
        <fullName evidence="5">Myb-like DNA-binding domain containing protein</fullName>
    </recommendedName>
</protein>
<evidence type="ECO:0000259" key="2">
    <source>
        <dbReference type="PROSITE" id="PS51294"/>
    </source>
</evidence>
<feature type="domain" description="HTH myb-type" evidence="2">
    <location>
        <begin position="75"/>
        <end position="125"/>
    </location>
</feature>
<dbReference type="InterPro" id="IPR050560">
    <property type="entry name" value="MYB_TF"/>
</dbReference>
<dbReference type="SUPFAM" id="SSF46689">
    <property type="entry name" value="Homeodomain-like"/>
    <property type="match status" value="1"/>
</dbReference>
<dbReference type="Proteomes" id="UP001470230">
    <property type="component" value="Unassembled WGS sequence"/>
</dbReference>
<feature type="domain" description="Myb-like" evidence="1">
    <location>
        <begin position="19"/>
        <end position="70"/>
    </location>
</feature>
<evidence type="ECO:0000313" key="4">
    <source>
        <dbReference type="Proteomes" id="UP001470230"/>
    </source>
</evidence>
<dbReference type="SMART" id="SM00717">
    <property type="entry name" value="SANT"/>
    <property type="match status" value="2"/>
</dbReference>
<dbReference type="InterPro" id="IPR009057">
    <property type="entry name" value="Homeodomain-like_sf"/>
</dbReference>
<dbReference type="InterPro" id="IPR017930">
    <property type="entry name" value="Myb_dom"/>
</dbReference>
<dbReference type="Pfam" id="PF13921">
    <property type="entry name" value="Myb_DNA-bind_6"/>
    <property type="match status" value="1"/>
</dbReference>
<name>A0ABR2KBF8_9EUKA</name>
<dbReference type="PANTHER" id="PTHR45614">
    <property type="entry name" value="MYB PROTEIN-RELATED"/>
    <property type="match status" value="1"/>
</dbReference>
<proteinExistence type="predicted"/>
<dbReference type="CDD" id="cd00167">
    <property type="entry name" value="SANT"/>
    <property type="match status" value="2"/>
</dbReference>
<dbReference type="Gene3D" id="1.10.10.60">
    <property type="entry name" value="Homeodomain-like"/>
    <property type="match status" value="2"/>
</dbReference>
<keyword evidence="4" id="KW-1185">Reference proteome</keyword>
<accession>A0ABR2KBF8</accession>
<organism evidence="3 4">
    <name type="scientific">Tritrichomonas musculus</name>
    <dbReference type="NCBI Taxonomy" id="1915356"/>
    <lineage>
        <taxon>Eukaryota</taxon>
        <taxon>Metamonada</taxon>
        <taxon>Parabasalia</taxon>
        <taxon>Tritrichomonadida</taxon>
        <taxon>Tritrichomonadidae</taxon>
        <taxon>Tritrichomonas</taxon>
    </lineage>
</organism>
<evidence type="ECO:0008006" key="5">
    <source>
        <dbReference type="Google" id="ProtNLM"/>
    </source>
</evidence>
<dbReference type="InterPro" id="IPR001005">
    <property type="entry name" value="SANT/Myb"/>
</dbReference>
<evidence type="ECO:0000313" key="3">
    <source>
        <dbReference type="EMBL" id="KAK8888445.1"/>
    </source>
</evidence>
<feature type="domain" description="Myb-like" evidence="1">
    <location>
        <begin position="71"/>
        <end position="121"/>
    </location>
</feature>
<feature type="domain" description="HTH myb-type" evidence="2">
    <location>
        <begin position="19"/>
        <end position="74"/>
    </location>
</feature>
<dbReference type="EMBL" id="JAPFFF010000006">
    <property type="protein sequence ID" value="KAK8888445.1"/>
    <property type="molecule type" value="Genomic_DNA"/>
</dbReference>
<evidence type="ECO:0000259" key="1">
    <source>
        <dbReference type="PROSITE" id="PS50090"/>
    </source>
</evidence>